<dbReference type="InterPro" id="IPR010610">
    <property type="entry name" value="EryCIII-like_C"/>
</dbReference>
<dbReference type="EMBL" id="JARXVH010000008">
    <property type="protein sequence ID" value="MDH6218064.1"/>
    <property type="molecule type" value="Genomic_DNA"/>
</dbReference>
<accession>A0ABT6LP32</accession>
<evidence type="ECO:0000256" key="1">
    <source>
        <dbReference type="ARBA" id="ARBA00022679"/>
    </source>
</evidence>
<dbReference type="Proteomes" id="UP001160499">
    <property type="component" value="Unassembled WGS sequence"/>
</dbReference>
<sequence>MAKIIVAAPPITGELSPLLQLARGLAARGHQITVVTGSRFREDVEKSGLAFVPVTGLADFDDRLFGEDPERMKLAPGPDMLNYDWKHAFVNPLPEQHAVLQQLLEQDPDQYLISNVLWLGAVPTAMGAPGLRPRRWVGVTAVPLALSSDDTTFFGPAPVAPGDDQKAANRAGNAQFAMMMQPTQDRLADVLHSLGATETFPVFVDGVATVPDATAALTVPGFEFERGDAPDSVHLVGILPGRSAPEWEPPSWWAELDGSRPVVVVTQGTLANRDLSELVEPTLTGLADLDVTVVAALGREVDALSIPVPANARVAEFIPFDVLLPKADLYITNGGNGGTQQAIAAGVPVIAAGLTEDKPAVAARVAHHGLGIDLETATPTPEAVAQAAELALKDVEMRDNVRRLAQVYAEHDALGEIERLTLG</sequence>
<dbReference type="PANTHER" id="PTHR48050">
    <property type="entry name" value="STEROL 3-BETA-GLUCOSYLTRANSFERASE"/>
    <property type="match status" value="1"/>
</dbReference>
<dbReference type="InterPro" id="IPR050426">
    <property type="entry name" value="Glycosyltransferase_28"/>
</dbReference>
<evidence type="ECO:0000313" key="3">
    <source>
        <dbReference type="EMBL" id="MDH6218064.1"/>
    </source>
</evidence>
<dbReference type="Gene3D" id="3.40.50.2000">
    <property type="entry name" value="Glycogen Phosphorylase B"/>
    <property type="match status" value="2"/>
</dbReference>
<dbReference type="RefSeq" id="WP_280878944.1">
    <property type="nucleotide sequence ID" value="NZ_JARXVH010000008.1"/>
</dbReference>
<dbReference type="CDD" id="cd03784">
    <property type="entry name" value="GT1_Gtf-like"/>
    <property type="match status" value="1"/>
</dbReference>
<dbReference type="SUPFAM" id="SSF53756">
    <property type="entry name" value="UDP-Glycosyltransferase/glycogen phosphorylase"/>
    <property type="match status" value="1"/>
</dbReference>
<name>A0ABT6LP32_9ACTN</name>
<evidence type="ECO:0000259" key="2">
    <source>
        <dbReference type="Pfam" id="PF06722"/>
    </source>
</evidence>
<protein>
    <submittedName>
        <fullName evidence="3">UDP:flavonoid glycosyltransferase YjiC (YdhE family)</fullName>
    </submittedName>
</protein>
<feature type="domain" description="Erythromycin biosynthesis protein CIII-like C-terminal" evidence="2">
    <location>
        <begin position="282"/>
        <end position="407"/>
    </location>
</feature>
<dbReference type="Pfam" id="PF06722">
    <property type="entry name" value="EryCIII-like_C"/>
    <property type="match status" value="1"/>
</dbReference>
<keyword evidence="4" id="KW-1185">Reference proteome</keyword>
<dbReference type="PANTHER" id="PTHR48050:SF13">
    <property type="entry name" value="STEROL 3-BETA-GLUCOSYLTRANSFERASE UGT80A2"/>
    <property type="match status" value="1"/>
</dbReference>
<organism evidence="3 4">
    <name type="scientific">Streptomyces pseudovenezuelae</name>
    <dbReference type="NCBI Taxonomy" id="67350"/>
    <lineage>
        <taxon>Bacteria</taxon>
        <taxon>Bacillati</taxon>
        <taxon>Actinomycetota</taxon>
        <taxon>Actinomycetes</taxon>
        <taxon>Kitasatosporales</taxon>
        <taxon>Streptomycetaceae</taxon>
        <taxon>Streptomyces</taxon>
        <taxon>Streptomyces aurantiacus group</taxon>
    </lineage>
</organism>
<keyword evidence="1" id="KW-0808">Transferase</keyword>
<evidence type="ECO:0000313" key="4">
    <source>
        <dbReference type="Proteomes" id="UP001160499"/>
    </source>
</evidence>
<proteinExistence type="predicted"/>
<gene>
    <name evidence="3" type="ORF">M2283_005396</name>
</gene>
<comment type="caution">
    <text evidence="3">The sequence shown here is derived from an EMBL/GenBank/DDBJ whole genome shotgun (WGS) entry which is preliminary data.</text>
</comment>
<reference evidence="3 4" key="1">
    <citation type="submission" date="2023-04" db="EMBL/GenBank/DDBJ databases">
        <title>Forest soil microbial communities from Buena Vista Peninsula, Colon Province, Panama.</title>
        <authorList>
            <person name="Bouskill N."/>
        </authorList>
    </citation>
    <scope>NUCLEOTIDE SEQUENCE [LARGE SCALE GENOMIC DNA]</scope>
    <source>
        <strain evidence="3 4">GGS1</strain>
    </source>
</reference>
<dbReference type="InterPro" id="IPR002213">
    <property type="entry name" value="UDP_glucos_trans"/>
</dbReference>